<evidence type="ECO:0000256" key="4">
    <source>
        <dbReference type="HAMAP-Rule" id="MF_01332"/>
    </source>
</evidence>
<name>I2BCR8_SHIBC</name>
<dbReference type="OrthoDB" id="6495450at2"/>
<evidence type="ECO:0000313" key="6">
    <source>
        <dbReference type="Proteomes" id="UP000001955"/>
    </source>
</evidence>
<dbReference type="HOGENOM" id="CLU_108853_0_0_6"/>
<dbReference type="GO" id="GO:0042597">
    <property type="term" value="C:periplasmic space"/>
    <property type="evidence" value="ECO:0007669"/>
    <property type="project" value="UniProtKB-SubCell"/>
</dbReference>
<evidence type="ECO:0000256" key="1">
    <source>
        <dbReference type="ARBA" id="ARBA00022490"/>
    </source>
</evidence>
<comment type="function">
    <text evidence="4">Regulates secA expression by translational coupling of the secM secA operon. Translational pausing at a specific Pro residue 5 residues before the end of the protein may allow disruption of a mRNA repressor helix that normally suppresses secA translation initiation.</text>
</comment>
<dbReference type="GO" id="GO:0045182">
    <property type="term" value="F:translation regulator activity"/>
    <property type="evidence" value="ECO:0007669"/>
    <property type="project" value="InterPro"/>
</dbReference>
<dbReference type="NCBIfam" id="NF002799">
    <property type="entry name" value="PRK02943.1-1"/>
    <property type="match status" value="1"/>
</dbReference>
<dbReference type="KEGG" id="ebt:EBL_c32590"/>
<protein>
    <recommendedName>
        <fullName evidence="4">Secretion monitor</fullName>
    </recommendedName>
</protein>
<organism evidence="5 6">
    <name type="scientific">Shimwellia blattae (strain ATCC 29907 / DSM 4481 / JCM 1650 / NBRC 105725 / CDC 9005-74)</name>
    <name type="common">Escherichia blattae</name>
    <dbReference type="NCBI Taxonomy" id="630626"/>
    <lineage>
        <taxon>Bacteria</taxon>
        <taxon>Pseudomonadati</taxon>
        <taxon>Pseudomonadota</taxon>
        <taxon>Gammaproteobacteria</taxon>
        <taxon>Enterobacterales</taxon>
        <taxon>Enterobacteriaceae</taxon>
        <taxon>Shimwellia</taxon>
    </lineage>
</organism>
<keyword evidence="2" id="KW-0732">Signal</keyword>
<dbReference type="AlphaFoldDB" id="I2BCR8"/>
<dbReference type="InterPro" id="IPR009502">
    <property type="entry name" value="SecM"/>
</dbReference>
<evidence type="ECO:0000256" key="3">
    <source>
        <dbReference type="ARBA" id="ARBA00022764"/>
    </source>
</evidence>
<proteinExistence type="inferred from homology"/>
<reference evidence="5 6" key="1">
    <citation type="journal article" date="2012" name="J. Bacteriol.">
        <title>Complete genome sequence of the B12-producing Shimwellia blattae strain DSM 4481, isolated from a cockroach.</title>
        <authorList>
            <person name="Brzuszkiewicz E."/>
            <person name="Waschkowitz T."/>
            <person name="Wiezer A."/>
            <person name="Daniel R."/>
        </authorList>
    </citation>
    <scope>NUCLEOTIDE SEQUENCE [LARGE SCALE GENOMIC DNA]</scope>
    <source>
        <strain evidence="6">ATCC 29907 / DSM 4481 / JCM 1650 / NBRC 105725 / CDC 9005-74</strain>
    </source>
</reference>
<dbReference type="PATRIC" id="fig|630626.3.peg.3170"/>
<keyword evidence="1 4" id="KW-0963">Cytoplasm</keyword>
<dbReference type="GO" id="GO:0005829">
    <property type="term" value="C:cytosol"/>
    <property type="evidence" value="ECO:0007669"/>
    <property type="project" value="UniProtKB-SubCell"/>
</dbReference>
<gene>
    <name evidence="4 5" type="primary">secM</name>
    <name evidence="5" type="ordered locus">EBL_c32590</name>
</gene>
<evidence type="ECO:0000313" key="5">
    <source>
        <dbReference type="EMBL" id="AFJ48322.1"/>
    </source>
</evidence>
<keyword evidence="6" id="KW-1185">Reference proteome</keyword>
<evidence type="ECO:0000256" key="2">
    <source>
        <dbReference type="ARBA" id="ARBA00022729"/>
    </source>
</evidence>
<sequence length="173" mass="19055">MIGILDRWRQLGRRYFWPHLLFGMVAASFGLPALSASAQTPAKPTETSAPSLAHRALPAYFDGLALLQESGRRASFAQVDYWHQHAIRTVIRHLSFALAPQALHDAEEACSRPHNARHFALLNSLSSLLTQAGRPPVVVRQIARTGHEPGAVYSTTTWISLVQGIRAGPLRFS</sequence>
<dbReference type="STRING" id="630626.EBL_c32590"/>
<comment type="subcellular location">
    <subcellularLocation>
        <location evidence="4">Cytoplasm</location>
        <location evidence="4">Cytosol</location>
    </subcellularLocation>
    <subcellularLocation>
        <location evidence="4">Periplasm</location>
    </subcellularLocation>
    <text evidence="4">The active form is cytosolic, while the periplasmic form is rapidly degraded, mainly by the tail-specific protease.</text>
</comment>
<accession>K6US18</accession>
<comment type="similarity">
    <text evidence="4">Belongs to the SecM family.</text>
</comment>
<dbReference type="EMBL" id="CP001560">
    <property type="protein sequence ID" value="AFJ48322.1"/>
    <property type="molecule type" value="Genomic_DNA"/>
</dbReference>
<dbReference type="RefSeq" id="WP_002464044.1">
    <property type="nucleotide sequence ID" value="NC_017910.1"/>
</dbReference>
<keyword evidence="3 4" id="KW-0574">Periplasm</keyword>
<dbReference type="Pfam" id="PF06558">
    <property type="entry name" value="SecM"/>
    <property type="match status" value="1"/>
</dbReference>
<dbReference type="PIRSF" id="PIRSF004572">
    <property type="entry name" value="SecM"/>
    <property type="match status" value="1"/>
</dbReference>
<dbReference type="Proteomes" id="UP000001955">
    <property type="component" value="Chromosome"/>
</dbReference>
<dbReference type="HAMAP" id="MF_01332">
    <property type="entry name" value="SecM"/>
    <property type="match status" value="1"/>
</dbReference>
<accession>I2BCR8</accession>
<dbReference type="eggNOG" id="ENOG5031JGK">
    <property type="taxonomic scope" value="Bacteria"/>
</dbReference>